<dbReference type="PANTHER" id="PTHR22935">
    <property type="entry name" value="PENICILLIN-BINDING PROTEIN"/>
    <property type="match status" value="1"/>
</dbReference>
<organism evidence="3 4">
    <name type="scientific">Fusarium torulosum</name>
    <dbReference type="NCBI Taxonomy" id="33205"/>
    <lineage>
        <taxon>Eukaryota</taxon>
        <taxon>Fungi</taxon>
        <taxon>Dikarya</taxon>
        <taxon>Ascomycota</taxon>
        <taxon>Pezizomycotina</taxon>
        <taxon>Sordariomycetes</taxon>
        <taxon>Hypocreomycetidae</taxon>
        <taxon>Hypocreales</taxon>
        <taxon>Nectriaceae</taxon>
        <taxon>Fusarium</taxon>
    </lineage>
</organism>
<name>A0AAE8MBD1_9HYPO</name>
<feature type="domain" description="Beta-lactamase-related" evidence="2">
    <location>
        <begin position="2"/>
        <end position="191"/>
    </location>
</feature>
<reference evidence="3" key="1">
    <citation type="submission" date="2018-03" db="EMBL/GenBank/DDBJ databases">
        <authorList>
            <person name="Guldener U."/>
        </authorList>
    </citation>
    <scope>NUCLEOTIDE SEQUENCE</scope>
</reference>
<dbReference type="Gene3D" id="3.40.710.10">
    <property type="entry name" value="DD-peptidase/beta-lactamase superfamily"/>
    <property type="match status" value="1"/>
</dbReference>
<sequence>MSDPITRWIPELGNSAGRSARDELDVIHWEDITVGDAAAHLSGLGGDMTTELSALDVDWESPGLPQAPAAHKVPSYPGHAGTPVCTREEFLNIFHNYRPPVYQPSQSPVHSNAGIRLVGLVVEAASNRTFEVAINDLILKPLALQHTSTGIIPGNAKNMFIPAGSADWDVGAGGMGSSTADLLSFMANILKNKIL</sequence>
<dbReference type="InterPro" id="IPR001466">
    <property type="entry name" value="Beta-lactam-related"/>
</dbReference>
<gene>
    <name evidence="3" type="ORF">FTOL_07116</name>
</gene>
<dbReference type="Pfam" id="PF00144">
    <property type="entry name" value="Beta-lactamase"/>
    <property type="match status" value="1"/>
</dbReference>
<dbReference type="EMBL" id="ONZP01000237">
    <property type="protein sequence ID" value="SPJ78725.1"/>
    <property type="molecule type" value="Genomic_DNA"/>
</dbReference>
<dbReference type="InterPro" id="IPR012338">
    <property type="entry name" value="Beta-lactam/transpept-like"/>
</dbReference>
<accession>A0AAE8MBD1</accession>
<dbReference type="PANTHER" id="PTHR22935:SF95">
    <property type="entry name" value="BETA-LACTAMASE-LIKE 1-RELATED"/>
    <property type="match status" value="1"/>
</dbReference>
<comment type="caution">
    <text evidence="3">The sequence shown here is derived from an EMBL/GenBank/DDBJ whole genome shotgun (WGS) entry which is preliminary data.</text>
</comment>
<evidence type="ECO:0000313" key="3">
    <source>
        <dbReference type="EMBL" id="SPJ78725.1"/>
    </source>
</evidence>
<dbReference type="SUPFAM" id="SSF56601">
    <property type="entry name" value="beta-lactamase/transpeptidase-like"/>
    <property type="match status" value="1"/>
</dbReference>
<evidence type="ECO:0000259" key="2">
    <source>
        <dbReference type="Pfam" id="PF00144"/>
    </source>
</evidence>
<dbReference type="Proteomes" id="UP001187734">
    <property type="component" value="Unassembled WGS sequence"/>
</dbReference>
<dbReference type="AlphaFoldDB" id="A0AAE8MBD1"/>
<keyword evidence="4" id="KW-1185">Reference proteome</keyword>
<dbReference type="InterPro" id="IPR051478">
    <property type="entry name" value="Beta-lactamase-like_AB/R"/>
</dbReference>
<proteinExistence type="inferred from homology"/>
<evidence type="ECO:0000256" key="1">
    <source>
        <dbReference type="ARBA" id="ARBA00038473"/>
    </source>
</evidence>
<comment type="similarity">
    <text evidence="1">Belongs to the beta-lactamase family.</text>
</comment>
<evidence type="ECO:0000313" key="4">
    <source>
        <dbReference type="Proteomes" id="UP001187734"/>
    </source>
</evidence>
<protein>
    <recommendedName>
        <fullName evidence="2">Beta-lactamase-related domain-containing protein</fullName>
    </recommendedName>
</protein>